<protein>
    <submittedName>
        <fullName evidence="2">13340_t:CDS:1</fullName>
    </submittedName>
</protein>
<organism evidence="2 3">
    <name type="scientific">Funneliformis mosseae</name>
    <name type="common">Endomycorrhizal fungus</name>
    <name type="synonym">Glomus mosseae</name>
    <dbReference type="NCBI Taxonomy" id="27381"/>
    <lineage>
        <taxon>Eukaryota</taxon>
        <taxon>Fungi</taxon>
        <taxon>Fungi incertae sedis</taxon>
        <taxon>Mucoromycota</taxon>
        <taxon>Glomeromycotina</taxon>
        <taxon>Glomeromycetes</taxon>
        <taxon>Glomerales</taxon>
        <taxon>Glomeraceae</taxon>
        <taxon>Funneliformis</taxon>
    </lineage>
</organism>
<feature type="region of interest" description="Disordered" evidence="1">
    <location>
        <begin position="39"/>
        <end position="113"/>
    </location>
</feature>
<keyword evidence="3" id="KW-1185">Reference proteome</keyword>
<proteinExistence type="predicted"/>
<evidence type="ECO:0000313" key="3">
    <source>
        <dbReference type="Proteomes" id="UP000789375"/>
    </source>
</evidence>
<name>A0A9N9H5A3_FUNMO</name>
<evidence type="ECO:0000256" key="1">
    <source>
        <dbReference type="SAM" id="MobiDB-lite"/>
    </source>
</evidence>
<comment type="caution">
    <text evidence="2">The sequence shown here is derived from an EMBL/GenBank/DDBJ whole genome shotgun (WGS) entry which is preliminary data.</text>
</comment>
<dbReference type="EMBL" id="CAJVPP010004952">
    <property type="protein sequence ID" value="CAG8657728.1"/>
    <property type="molecule type" value="Genomic_DNA"/>
</dbReference>
<gene>
    <name evidence="2" type="ORF">FMOSSE_LOCUS11790</name>
</gene>
<reference evidence="2" key="1">
    <citation type="submission" date="2021-06" db="EMBL/GenBank/DDBJ databases">
        <authorList>
            <person name="Kallberg Y."/>
            <person name="Tangrot J."/>
            <person name="Rosling A."/>
        </authorList>
    </citation>
    <scope>NUCLEOTIDE SEQUENCE</scope>
    <source>
        <strain evidence="2">87-6 pot B 2015</strain>
    </source>
</reference>
<dbReference type="AlphaFoldDB" id="A0A9N9H5A3"/>
<sequence>MKHSKTSCLYAILPKLRVKAKKSQYDEYPVFNNILEHNDVENASEDDNTKNILKDDNVENVSKDDNAENVSEDNDAKNITPFDIGIHEKDLSLIDNEESTDGKSKTSSEMTDE</sequence>
<accession>A0A9N9H5A3</accession>
<feature type="compositionally biased region" description="Basic and acidic residues" evidence="1">
    <location>
        <begin position="47"/>
        <end position="66"/>
    </location>
</feature>
<evidence type="ECO:0000313" key="2">
    <source>
        <dbReference type="EMBL" id="CAG8657728.1"/>
    </source>
</evidence>
<dbReference type="Proteomes" id="UP000789375">
    <property type="component" value="Unassembled WGS sequence"/>
</dbReference>
<feature type="non-terminal residue" evidence="2">
    <location>
        <position position="113"/>
    </location>
</feature>